<sequence length="169" mass="18395">MIKSAVRGVVVTALTTTLALLPTLAQAEETGQDDNERLRLTGVTWLDTTPESIEVGDSWATRLQLYTEKTKKTDKKQPGKKQLQYVGDGGSECGAVRVHKNHVTTQCERTLRLKQGTLTLSDMITYNPKAGVTAKTGIIGGTGKYLSAYGEGSITLKGRYVHIDLLVEE</sequence>
<dbReference type="RefSeq" id="WP_165343982.1">
    <property type="nucleotide sequence ID" value="NZ_JAAKZX010000182.1"/>
</dbReference>
<protein>
    <submittedName>
        <fullName evidence="2">Uncharacterized protein</fullName>
    </submittedName>
</protein>
<keyword evidence="1" id="KW-0732">Signal</keyword>
<proteinExistence type="predicted"/>
<comment type="caution">
    <text evidence="2">The sequence shown here is derived from an EMBL/GenBank/DDBJ whole genome shotgun (WGS) entry which is preliminary data.</text>
</comment>
<name>A0ABX0E110_9ACTN</name>
<dbReference type="Proteomes" id="UP001518140">
    <property type="component" value="Unassembled WGS sequence"/>
</dbReference>
<dbReference type="EMBL" id="JAAKZX010000182">
    <property type="protein sequence ID" value="NGO47463.1"/>
    <property type="molecule type" value="Genomic_DNA"/>
</dbReference>
<reference evidence="2 3" key="1">
    <citation type="submission" date="2020-02" db="EMBL/GenBank/DDBJ databases">
        <title>Whole-genome analyses of novel actinobacteria.</title>
        <authorList>
            <person name="Sahin N."/>
            <person name="Tokatli A."/>
        </authorList>
    </citation>
    <scope>NUCLEOTIDE SEQUENCE [LARGE SCALE GENOMIC DNA]</scope>
    <source>
        <strain evidence="2 3">YC419</strain>
    </source>
</reference>
<accession>A0ABX0E110</accession>
<gene>
    <name evidence="2" type="ORF">G6048_37055</name>
</gene>
<feature type="chain" id="PRO_5046049660" evidence="1">
    <location>
        <begin position="28"/>
        <end position="169"/>
    </location>
</feature>
<feature type="signal peptide" evidence="1">
    <location>
        <begin position="1"/>
        <end position="27"/>
    </location>
</feature>
<keyword evidence="3" id="KW-1185">Reference proteome</keyword>
<evidence type="ECO:0000256" key="1">
    <source>
        <dbReference type="SAM" id="SignalP"/>
    </source>
</evidence>
<evidence type="ECO:0000313" key="2">
    <source>
        <dbReference type="EMBL" id="NGO47463.1"/>
    </source>
</evidence>
<organism evidence="2 3">
    <name type="scientific">Streptomyces ureilyticus</name>
    <dbReference type="NCBI Taxonomy" id="1775131"/>
    <lineage>
        <taxon>Bacteria</taxon>
        <taxon>Bacillati</taxon>
        <taxon>Actinomycetota</taxon>
        <taxon>Actinomycetes</taxon>
        <taxon>Kitasatosporales</taxon>
        <taxon>Streptomycetaceae</taxon>
        <taxon>Streptomyces</taxon>
    </lineage>
</organism>
<evidence type="ECO:0000313" key="3">
    <source>
        <dbReference type="Proteomes" id="UP001518140"/>
    </source>
</evidence>